<evidence type="ECO:0000256" key="9">
    <source>
        <dbReference type="ARBA" id="ARBA00023136"/>
    </source>
</evidence>
<evidence type="ECO:0000259" key="12">
    <source>
        <dbReference type="Pfam" id="PF13609"/>
    </source>
</evidence>
<dbReference type="InterPro" id="IPR033900">
    <property type="entry name" value="Gram_neg_porin_domain"/>
</dbReference>
<evidence type="ECO:0000256" key="8">
    <source>
        <dbReference type="ARBA" id="ARBA00023114"/>
    </source>
</evidence>
<evidence type="ECO:0000313" key="13">
    <source>
        <dbReference type="EMBL" id="MFK4444249.1"/>
    </source>
</evidence>
<comment type="subunit">
    <text evidence="2">Homotrimer.</text>
</comment>
<keyword evidence="14" id="KW-1185">Reference proteome</keyword>
<keyword evidence="10" id="KW-0998">Cell outer membrane</keyword>
<organism evidence="13 14">
    <name type="scientific">Caballeronia udeis</name>
    <dbReference type="NCBI Taxonomy" id="1232866"/>
    <lineage>
        <taxon>Bacteria</taxon>
        <taxon>Pseudomonadati</taxon>
        <taxon>Pseudomonadota</taxon>
        <taxon>Betaproteobacteria</taxon>
        <taxon>Burkholderiales</taxon>
        <taxon>Burkholderiaceae</taxon>
        <taxon>Caballeronia</taxon>
    </lineage>
</organism>
<protein>
    <submittedName>
        <fullName evidence="13">GBP family porin</fullName>
    </submittedName>
</protein>
<dbReference type="PANTHER" id="PTHR34501:SF9">
    <property type="entry name" value="MAJOR OUTER MEMBRANE PROTEIN P.IA"/>
    <property type="match status" value="1"/>
</dbReference>
<evidence type="ECO:0000256" key="7">
    <source>
        <dbReference type="ARBA" id="ARBA00023065"/>
    </source>
</evidence>
<dbReference type="RefSeq" id="WP_404609303.1">
    <property type="nucleotide sequence ID" value="NZ_JBIYDN010000013.1"/>
</dbReference>
<evidence type="ECO:0000256" key="3">
    <source>
        <dbReference type="ARBA" id="ARBA00022448"/>
    </source>
</evidence>
<reference evidence="13 14" key="1">
    <citation type="submission" date="2024-10" db="EMBL/GenBank/DDBJ databases">
        <authorList>
            <person name="Deangelis K."/>
            <person name="Huntemann M."/>
            <person name="Clum A."/>
            <person name="Wang J."/>
            <person name="Palaniappan K."/>
            <person name="Ritter S."/>
            <person name="Chen I.-M."/>
            <person name="Stamatis D."/>
            <person name="Reddy T."/>
            <person name="O'Malley R."/>
            <person name="Daum C."/>
            <person name="Ng V."/>
            <person name="Ivanova N."/>
            <person name="Kyrpides N."/>
            <person name="Woyke T."/>
        </authorList>
    </citation>
    <scope>NUCLEOTIDE SEQUENCE [LARGE SCALE GENOMIC DNA]</scope>
    <source>
        <strain evidence="13 14">GAS97</strain>
    </source>
</reference>
<keyword evidence="3" id="KW-0813">Transport</keyword>
<evidence type="ECO:0000256" key="5">
    <source>
        <dbReference type="ARBA" id="ARBA00022692"/>
    </source>
</evidence>
<keyword evidence="4" id="KW-1134">Transmembrane beta strand</keyword>
<dbReference type="InterPro" id="IPR002299">
    <property type="entry name" value="Porin_Neis"/>
</dbReference>
<dbReference type="Proteomes" id="UP001620514">
    <property type="component" value="Unassembled WGS sequence"/>
</dbReference>
<evidence type="ECO:0000256" key="2">
    <source>
        <dbReference type="ARBA" id="ARBA00011233"/>
    </source>
</evidence>
<comment type="subcellular location">
    <subcellularLocation>
        <location evidence="1">Cell outer membrane</location>
        <topology evidence="1">Multi-pass membrane protein</topology>
    </subcellularLocation>
</comment>
<dbReference type="PRINTS" id="PR00184">
    <property type="entry name" value="NEISSPPORIN"/>
</dbReference>
<evidence type="ECO:0000256" key="6">
    <source>
        <dbReference type="ARBA" id="ARBA00022729"/>
    </source>
</evidence>
<dbReference type="PANTHER" id="PTHR34501">
    <property type="entry name" value="PROTEIN YDDL-RELATED"/>
    <property type="match status" value="1"/>
</dbReference>
<feature type="domain" description="Porin" evidence="12">
    <location>
        <begin position="17"/>
        <end position="346"/>
    </location>
</feature>
<dbReference type="SUPFAM" id="SSF56935">
    <property type="entry name" value="Porins"/>
    <property type="match status" value="1"/>
</dbReference>
<dbReference type="InterPro" id="IPR023614">
    <property type="entry name" value="Porin_dom_sf"/>
</dbReference>
<keyword evidence="7" id="KW-0406">Ion transport</keyword>
<accession>A0ABW8MKN8</accession>
<keyword evidence="5" id="KW-0812">Transmembrane</keyword>
<keyword evidence="8" id="KW-0626">Porin</keyword>
<comment type="caution">
    <text evidence="13">The sequence shown here is derived from an EMBL/GenBank/DDBJ whole genome shotgun (WGS) entry which is preliminary data.</text>
</comment>
<name>A0ABW8MKN8_9BURK</name>
<dbReference type="CDD" id="cd00342">
    <property type="entry name" value="gram_neg_porins"/>
    <property type="match status" value="1"/>
</dbReference>
<dbReference type="InterPro" id="IPR050298">
    <property type="entry name" value="Gram-neg_bact_OMP"/>
</dbReference>
<evidence type="ECO:0000313" key="14">
    <source>
        <dbReference type="Proteomes" id="UP001620514"/>
    </source>
</evidence>
<dbReference type="Gene3D" id="2.40.160.10">
    <property type="entry name" value="Porin"/>
    <property type="match status" value="1"/>
</dbReference>
<keyword evidence="6 11" id="KW-0732">Signal</keyword>
<sequence>MGTSRFAPVFCPTVCVAAGLIFSAASYAQSSVTLYGIISGGIGYVSNEGGKPAITALSGTLQNNRWGLQGIEDLGGGLQAIFALDNAFNTMNGNTAYGLMFGRQAYVGLSGAPWGMITLGRQFEVSFDYLSEYSMMAAGTGLGAHIGDNDNILGSVHYNNSIKYRMPTVRGVQGELMYAMSNTSSAAENRLFSAGVSYEQGPLKMGVAYSDLTRPGTVINASGAATVDYTGVPFVLFHTSPLSASVGVKEQRVVGVGGRYKLGSVALAAIITDVRFNYLDNTSLHLTNYDANVAWFAQPDVKLSVGYTYTSGKYGGFERSSHWNMAQTGIDYFLSKRTDLALFVNYGMVHDGQVVMYTVSPSAMNANQLLIAAAYRHKF</sequence>
<evidence type="ECO:0000256" key="4">
    <source>
        <dbReference type="ARBA" id="ARBA00022452"/>
    </source>
</evidence>
<evidence type="ECO:0000256" key="11">
    <source>
        <dbReference type="SAM" id="SignalP"/>
    </source>
</evidence>
<gene>
    <name evidence="13" type="ORF">ABH943_004271</name>
</gene>
<evidence type="ECO:0000256" key="1">
    <source>
        <dbReference type="ARBA" id="ARBA00004571"/>
    </source>
</evidence>
<feature type="signal peptide" evidence="11">
    <location>
        <begin position="1"/>
        <end position="28"/>
    </location>
</feature>
<evidence type="ECO:0000256" key="10">
    <source>
        <dbReference type="ARBA" id="ARBA00023237"/>
    </source>
</evidence>
<reference evidence="13 14" key="2">
    <citation type="submission" date="2024-11" db="EMBL/GenBank/DDBJ databases">
        <title>Using genomics to understand microbial adaptation to soil warming.</title>
        <authorList>
            <person name="Deangelis K.M. PhD."/>
        </authorList>
    </citation>
    <scope>NUCLEOTIDE SEQUENCE [LARGE SCALE GENOMIC DNA]</scope>
    <source>
        <strain evidence="13 14">GAS97</strain>
    </source>
</reference>
<dbReference type="EMBL" id="JBIYDN010000013">
    <property type="protein sequence ID" value="MFK4444249.1"/>
    <property type="molecule type" value="Genomic_DNA"/>
</dbReference>
<keyword evidence="9" id="KW-0472">Membrane</keyword>
<dbReference type="Pfam" id="PF13609">
    <property type="entry name" value="Porin_4"/>
    <property type="match status" value="1"/>
</dbReference>
<feature type="chain" id="PRO_5045223724" evidence="11">
    <location>
        <begin position="29"/>
        <end position="379"/>
    </location>
</feature>
<proteinExistence type="predicted"/>